<feature type="region of interest" description="Disordered" evidence="1">
    <location>
        <begin position="81"/>
        <end position="114"/>
    </location>
</feature>
<proteinExistence type="predicted"/>
<dbReference type="EMBL" id="SIDB01000009">
    <property type="protein sequence ID" value="KAI3428837.1"/>
    <property type="molecule type" value="Genomic_DNA"/>
</dbReference>
<dbReference type="OrthoDB" id="515429at2759"/>
<evidence type="ECO:0000256" key="1">
    <source>
        <dbReference type="SAM" id="MobiDB-lite"/>
    </source>
</evidence>
<feature type="region of interest" description="Disordered" evidence="1">
    <location>
        <begin position="153"/>
        <end position="189"/>
    </location>
</feature>
<evidence type="ECO:0000313" key="3">
    <source>
        <dbReference type="Proteomes" id="UP001055712"/>
    </source>
</evidence>
<sequence>MDPSLRTHHLLKHCLSQSQRSTALAQFNTLDSKEAAKEIARMGQRELQAKFKEVYGSATKSNNNSWLRRKLYEAVGVAPLKANPKGKGRKAAGASGSRKSAGHKEGGGGKARLPKLAVKVKRSADTPCASPLRQAMVAAAGPVSILDLHQHSGLVSNDTSDSETGGDDGGSFPQSAPRSPTLPSDLPFSATPIFSLQQQAALGTLPQRPPSLPLAPPGFVPVAEPQSPLAGLHWADGFPPVPAPQPAAVSTGAAGGGFLGVGVGGSAALPPLDAPFASPFKLEDQDGAALWDAEEAQAGQPWYFGTGGDLSTLSLPTAVSLMDCSSGAGDDDEVPLLTLDLGAIDVSI</sequence>
<evidence type="ECO:0000313" key="2">
    <source>
        <dbReference type="EMBL" id="KAI3428837.1"/>
    </source>
</evidence>
<organism evidence="2 3">
    <name type="scientific">Chlorella vulgaris</name>
    <name type="common">Green alga</name>
    <dbReference type="NCBI Taxonomy" id="3077"/>
    <lineage>
        <taxon>Eukaryota</taxon>
        <taxon>Viridiplantae</taxon>
        <taxon>Chlorophyta</taxon>
        <taxon>core chlorophytes</taxon>
        <taxon>Trebouxiophyceae</taxon>
        <taxon>Chlorellales</taxon>
        <taxon>Chlorellaceae</taxon>
        <taxon>Chlorella clade</taxon>
        <taxon>Chlorella</taxon>
    </lineage>
</organism>
<reference evidence="2" key="1">
    <citation type="journal article" date="2019" name="Plant J.">
        <title>Chlorella vulgaris genome assembly and annotation reveals the molecular basis for metabolic acclimation to high light conditions.</title>
        <authorList>
            <person name="Cecchin M."/>
            <person name="Marcolungo L."/>
            <person name="Rossato M."/>
            <person name="Girolomoni L."/>
            <person name="Cosentino E."/>
            <person name="Cuine S."/>
            <person name="Li-Beisson Y."/>
            <person name="Delledonne M."/>
            <person name="Ballottari M."/>
        </authorList>
    </citation>
    <scope>NUCLEOTIDE SEQUENCE</scope>
    <source>
        <strain evidence="2">211/11P</strain>
    </source>
</reference>
<dbReference type="AlphaFoldDB" id="A0A9D4TLQ2"/>
<keyword evidence="3" id="KW-1185">Reference proteome</keyword>
<comment type="caution">
    <text evidence="2">The sequence shown here is derived from an EMBL/GenBank/DDBJ whole genome shotgun (WGS) entry which is preliminary data.</text>
</comment>
<reference evidence="2" key="2">
    <citation type="submission" date="2020-11" db="EMBL/GenBank/DDBJ databases">
        <authorList>
            <person name="Cecchin M."/>
            <person name="Marcolungo L."/>
            <person name="Rossato M."/>
            <person name="Girolomoni L."/>
            <person name="Cosentino E."/>
            <person name="Cuine S."/>
            <person name="Li-Beisson Y."/>
            <person name="Delledonne M."/>
            <person name="Ballottari M."/>
        </authorList>
    </citation>
    <scope>NUCLEOTIDE SEQUENCE</scope>
    <source>
        <strain evidence="2">211/11P</strain>
        <tissue evidence="2">Whole cell</tissue>
    </source>
</reference>
<dbReference type="Proteomes" id="UP001055712">
    <property type="component" value="Unassembled WGS sequence"/>
</dbReference>
<gene>
    <name evidence="2" type="ORF">D9Q98_007654</name>
</gene>
<feature type="compositionally biased region" description="Polar residues" evidence="1">
    <location>
        <begin position="172"/>
        <end position="182"/>
    </location>
</feature>
<accession>A0A9D4TLQ2</accession>
<protein>
    <submittedName>
        <fullName evidence="2">Uncharacterized protein</fullName>
    </submittedName>
</protein>
<name>A0A9D4TLQ2_CHLVU</name>